<dbReference type="SUPFAM" id="SSF53822">
    <property type="entry name" value="Periplasmic binding protein-like I"/>
    <property type="match status" value="1"/>
</dbReference>
<evidence type="ECO:0000313" key="9">
    <source>
        <dbReference type="Proteomes" id="UP000199135"/>
    </source>
</evidence>
<dbReference type="InterPro" id="IPR028082">
    <property type="entry name" value="Peripla_BP_I"/>
</dbReference>
<dbReference type="Proteomes" id="UP000199135">
    <property type="component" value="Unassembled WGS sequence"/>
</dbReference>
<evidence type="ECO:0000256" key="1">
    <source>
        <dbReference type="ARBA" id="ARBA00004193"/>
    </source>
</evidence>
<gene>
    <name evidence="8" type="ORF">SAMN05216447_102227</name>
</gene>
<evidence type="ECO:0000256" key="5">
    <source>
        <dbReference type="ARBA" id="ARBA00023136"/>
    </source>
</evidence>
<accession>A0A1H6I6W9</accession>
<keyword evidence="9" id="KW-1185">Reference proteome</keyword>
<proteinExistence type="inferred from homology"/>
<dbReference type="InterPro" id="IPR050957">
    <property type="entry name" value="BMP_lipoprotein"/>
</dbReference>
<evidence type="ECO:0000313" key="8">
    <source>
        <dbReference type="EMBL" id="SEH44460.1"/>
    </source>
</evidence>
<evidence type="ECO:0000256" key="4">
    <source>
        <dbReference type="ARBA" id="ARBA00022729"/>
    </source>
</evidence>
<keyword evidence="5" id="KW-0472">Membrane</keyword>
<evidence type="ECO:0000256" key="6">
    <source>
        <dbReference type="ARBA" id="ARBA00023288"/>
    </source>
</evidence>
<evidence type="ECO:0000256" key="2">
    <source>
        <dbReference type="ARBA" id="ARBA00008610"/>
    </source>
</evidence>
<keyword evidence="6" id="KW-0449">Lipoprotein</keyword>
<dbReference type="Gene3D" id="3.40.50.2300">
    <property type="match status" value="2"/>
</dbReference>
<sequence length="390" mass="41215">MCEGSWFGKGEGEALLQGKGRKGVFMSNENKTVMVSRRQALGLGFGGVGALMLSACGGSGSSDSGSGDSGSEGYKVAMIMSGTITDGGWDQGHYESLKRALESHDKWTLLEPKENTADADAATAAQSYVDQDVDLIIGNGNQFASDWMEVVSDAAASHPKVHFLVTNTDPTTEMADYETLAPVETVLPDFKQTGALAGVVAGLMTKTKSIGFIGGMKLPSTLTKYSAFLAAAQKIDPSIKGQYNFEAGFTDASLGTKLTEQWINSENVDVMWGDASAVDNGSRKALESAGADTHFDIAQPIDIAGDDQPTVITSTVTDWMIGQAMDEIEAGSFGDGKAIIGNMDNGGISLGKFSDKVSQDVQDKIKEYVDQIKSGDFISDDDVDQIKKSL</sequence>
<protein>
    <submittedName>
        <fullName evidence="8">Nucleoside-binding protein</fullName>
    </submittedName>
</protein>
<comment type="subcellular location">
    <subcellularLocation>
        <location evidence="1">Cell membrane</location>
        <topology evidence="1">Lipid-anchor</topology>
    </subcellularLocation>
</comment>
<name>A0A1H6I6W9_9ACTN</name>
<reference evidence="8 9" key="1">
    <citation type="submission" date="2016-10" db="EMBL/GenBank/DDBJ databases">
        <authorList>
            <person name="Varghese N."/>
            <person name="Submissions S."/>
        </authorList>
    </citation>
    <scope>NUCLEOTIDE SEQUENCE [LARGE SCALE GENOMIC DNA]</scope>
    <source>
        <strain evidence="8 9">WCP15</strain>
    </source>
</reference>
<dbReference type="EMBL" id="FNWT01000002">
    <property type="protein sequence ID" value="SEH44460.1"/>
    <property type="molecule type" value="Genomic_DNA"/>
</dbReference>
<dbReference type="InterPro" id="IPR003760">
    <property type="entry name" value="PnrA-like"/>
</dbReference>
<keyword evidence="4" id="KW-0732">Signal</keyword>
<dbReference type="PANTHER" id="PTHR34296:SF2">
    <property type="entry name" value="ABC TRANSPORTER GUANOSINE-BINDING PROTEIN NUPN"/>
    <property type="match status" value="1"/>
</dbReference>
<comment type="similarity">
    <text evidence="2">Belongs to the BMP lipoprotein family.</text>
</comment>
<evidence type="ECO:0000256" key="3">
    <source>
        <dbReference type="ARBA" id="ARBA00022475"/>
    </source>
</evidence>
<keyword evidence="3" id="KW-1003">Cell membrane</keyword>
<dbReference type="PANTHER" id="PTHR34296">
    <property type="entry name" value="TRANSCRIPTIONAL ACTIVATOR PROTEIN MED"/>
    <property type="match status" value="1"/>
</dbReference>
<dbReference type="Pfam" id="PF02608">
    <property type="entry name" value="Bmp"/>
    <property type="match status" value="1"/>
</dbReference>
<feature type="domain" description="ABC transporter substrate-binding protein PnrA-like" evidence="7">
    <location>
        <begin position="75"/>
        <end position="373"/>
    </location>
</feature>
<comment type="caution">
    <text evidence="8">The sequence shown here is derived from an EMBL/GenBank/DDBJ whole genome shotgun (WGS) entry which is preliminary data.</text>
</comment>
<evidence type="ECO:0000259" key="7">
    <source>
        <dbReference type="Pfam" id="PF02608"/>
    </source>
</evidence>
<organism evidence="8 9">
    <name type="scientific">Parafannyhessea umbonata</name>
    <dbReference type="NCBI Taxonomy" id="604330"/>
    <lineage>
        <taxon>Bacteria</taxon>
        <taxon>Bacillati</taxon>
        <taxon>Actinomycetota</taxon>
        <taxon>Coriobacteriia</taxon>
        <taxon>Coriobacteriales</taxon>
        <taxon>Atopobiaceae</taxon>
        <taxon>Parafannyhessea</taxon>
    </lineage>
</organism>